<dbReference type="Proteomes" id="UP000065261">
    <property type="component" value="Chromosome I"/>
</dbReference>
<dbReference type="OrthoDB" id="6316009at2"/>
<feature type="chain" id="PRO_5006833964" description="DUF4426 domain-containing protein" evidence="1">
    <location>
        <begin position="34"/>
        <end position="126"/>
    </location>
</feature>
<evidence type="ECO:0008006" key="4">
    <source>
        <dbReference type="Google" id="ProtNLM"/>
    </source>
</evidence>
<dbReference type="AlphaFoldDB" id="A0A0U2WYA9"/>
<gene>
    <name evidence="2" type="ORF">PTRA_a1462</name>
</gene>
<sequence>MKETFYKGAAGNLSMHSVTLALSALAVSGVAVASANLPIGTQITAVRIVNEALGADTEVTAQVVNRNGDSTDLAAFSTVAADNGVTYIKPHYIGDEGPSDLVVKNTGTGAATGEVVLQIEYRYKGY</sequence>
<proteinExistence type="predicted"/>
<feature type="signal peptide" evidence="1">
    <location>
        <begin position="1"/>
        <end position="33"/>
    </location>
</feature>
<evidence type="ECO:0000313" key="2">
    <source>
        <dbReference type="EMBL" id="ALS32673.1"/>
    </source>
</evidence>
<organism evidence="2">
    <name type="scientific">Pseudoalteromonas translucida KMM 520</name>
    <dbReference type="NCBI Taxonomy" id="1315283"/>
    <lineage>
        <taxon>Bacteria</taxon>
        <taxon>Pseudomonadati</taxon>
        <taxon>Pseudomonadota</taxon>
        <taxon>Gammaproteobacteria</taxon>
        <taxon>Alteromonadales</taxon>
        <taxon>Pseudoalteromonadaceae</taxon>
        <taxon>Pseudoalteromonas</taxon>
    </lineage>
</organism>
<reference evidence="2 3" key="1">
    <citation type="submission" date="2015-03" db="EMBL/GenBank/DDBJ databases">
        <authorList>
            <person name="Murphy D."/>
        </authorList>
    </citation>
    <scope>NUCLEOTIDE SEQUENCE [LARGE SCALE GENOMIC DNA]</scope>
    <source>
        <strain evidence="2 3">KMM 520</strain>
    </source>
</reference>
<evidence type="ECO:0000256" key="1">
    <source>
        <dbReference type="SAM" id="SignalP"/>
    </source>
</evidence>
<keyword evidence="1" id="KW-0732">Signal</keyword>
<name>A0A0U2WYA9_9GAMM</name>
<dbReference type="RefSeq" id="WP_058373111.1">
    <property type="nucleotide sequence ID" value="NZ_CP011034.1"/>
</dbReference>
<dbReference type="EMBL" id="CP011034">
    <property type="protein sequence ID" value="ALS32673.1"/>
    <property type="molecule type" value="Genomic_DNA"/>
</dbReference>
<dbReference type="PATRIC" id="fig|1315283.4.peg.1266"/>
<evidence type="ECO:0000313" key="3">
    <source>
        <dbReference type="Proteomes" id="UP000065261"/>
    </source>
</evidence>
<accession>A0A0U2WYA9</accession>
<protein>
    <recommendedName>
        <fullName evidence="4">DUF4426 domain-containing protein</fullName>
    </recommendedName>
</protein>
<dbReference type="KEGG" id="ptn:PTRA_a1462"/>